<dbReference type="InterPro" id="IPR000055">
    <property type="entry name" value="Restrct_endonuc_typeI_TRD"/>
</dbReference>
<dbReference type="PANTHER" id="PTHR30408">
    <property type="entry name" value="TYPE-1 RESTRICTION ENZYME ECOKI SPECIFICITY PROTEIN"/>
    <property type="match status" value="1"/>
</dbReference>
<dbReference type="PANTHER" id="PTHR30408:SF13">
    <property type="entry name" value="TYPE I RESTRICTION ENZYME HINDI SPECIFICITY SUBUNIT"/>
    <property type="match status" value="1"/>
</dbReference>
<comment type="similarity">
    <text evidence="1">Belongs to the type-I restriction system S methylase family.</text>
</comment>
<keyword evidence="6" id="KW-1185">Reference proteome</keyword>
<dbReference type="Proteomes" id="UP000824681">
    <property type="component" value="Chromosome"/>
</dbReference>
<dbReference type="RefSeq" id="WP_084685735.1">
    <property type="nucleotide sequence ID" value="NZ_CP068985.1"/>
</dbReference>
<keyword evidence="3" id="KW-0238">DNA-binding</keyword>
<dbReference type="SUPFAM" id="SSF116734">
    <property type="entry name" value="DNA methylase specificity domain"/>
    <property type="match status" value="2"/>
</dbReference>
<dbReference type="Gene3D" id="3.90.220.20">
    <property type="entry name" value="DNA methylase specificity domains"/>
    <property type="match status" value="2"/>
</dbReference>
<feature type="domain" description="Type I restriction modification DNA specificity" evidence="4">
    <location>
        <begin position="29"/>
        <end position="166"/>
    </location>
</feature>
<proteinExistence type="inferred from homology"/>
<dbReference type="EMBL" id="CP068985">
    <property type="protein sequence ID" value="QYC39084.1"/>
    <property type="molecule type" value="Genomic_DNA"/>
</dbReference>
<evidence type="ECO:0000256" key="2">
    <source>
        <dbReference type="ARBA" id="ARBA00022747"/>
    </source>
</evidence>
<reference evidence="5 6" key="1">
    <citation type="journal article" date="2021" name="ACS Chem. Biol.">
        <title>Genomic-Led Discovery of a Novel Glycopeptide Antibiotic by Nonomuraea coxensis DSM 45129.</title>
        <authorList>
            <person name="Yushchuk O."/>
            <person name="Vior N.M."/>
            <person name="Andreo-Vidal A."/>
            <person name="Berini F."/>
            <person name="Ruckert C."/>
            <person name="Busche T."/>
            <person name="Binda E."/>
            <person name="Kalinowski J."/>
            <person name="Truman A.W."/>
            <person name="Marinelli F."/>
        </authorList>
    </citation>
    <scope>NUCLEOTIDE SEQUENCE [LARGE SCALE GENOMIC DNA]</scope>
    <source>
        <strain evidence="5 6">DSM 45129</strain>
    </source>
</reference>
<evidence type="ECO:0000313" key="5">
    <source>
        <dbReference type="EMBL" id="QYC39084.1"/>
    </source>
</evidence>
<sequence>MTYRIKDVALVNQNTLAESTDPEFRFRYIDIGSVNSIGNIDIPDEDLTFAAAPSRARRLAPPGAVIVSTVRTYLRAIASVPETSDPLVFSTGFTVLEAKECIDSRFLSYYCHSQRFIDDIVARSVGVSYPAINPSEISALPISLPRMDEQRRIADFLDAETARIDRLSTLQAEAIKRLGERDTALRDALVDALFEDVGEIPLRRLSTFIEQGTSPQCEAAPCEPGEWGILKLSAVKRGAFDPLENKRLPDDVEPARVNEVRPGDFLVTRANTPNLVGDVAVVNGVCEKLLLPDLIYRVGLTEGVIPEFVAQVAMSSRVRAFIQAVARGSSQSMVKLRGEDIRAWPIPAAAITQQEALVVRVREGTSATALLRTTMKRQLTLLAERRQALITAAVTGQFDVSSASGRGVEE</sequence>
<protein>
    <submittedName>
        <fullName evidence="5">Type-1 restriction enzyme EcoKI specificity protein</fullName>
    </submittedName>
</protein>
<dbReference type="InterPro" id="IPR052021">
    <property type="entry name" value="Type-I_RS_S_subunit"/>
</dbReference>
<evidence type="ECO:0000256" key="3">
    <source>
        <dbReference type="ARBA" id="ARBA00023125"/>
    </source>
</evidence>
<evidence type="ECO:0000256" key="1">
    <source>
        <dbReference type="ARBA" id="ARBA00010923"/>
    </source>
</evidence>
<evidence type="ECO:0000259" key="4">
    <source>
        <dbReference type="Pfam" id="PF01420"/>
    </source>
</evidence>
<keyword evidence="2" id="KW-0680">Restriction system</keyword>
<name>A0ABX8TVW0_9ACTN</name>
<gene>
    <name evidence="5" type="primary">hsdS2</name>
    <name evidence="5" type="ORF">Nocox_07295</name>
</gene>
<dbReference type="InterPro" id="IPR044946">
    <property type="entry name" value="Restrct_endonuc_typeI_TRD_sf"/>
</dbReference>
<dbReference type="Pfam" id="PF01420">
    <property type="entry name" value="Methylase_S"/>
    <property type="match status" value="1"/>
</dbReference>
<accession>A0ABX8TVW0</accession>
<organism evidence="5 6">
    <name type="scientific">Nonomuraea coxensis DSM 45129</name>
    <dbReference type="NCBI Taxonomy" id="1122611"/>
    <lineage>
        <taxon>Bacteria</taxon>
        <taxon>Bacillati</taxon>
        <taxon>Actinomycetota</taxon>
        <taxon>Actinomycetes</taxon>
        <taxon>Streptosporangiales</taxon>
        <taxon>Streptosporangiaceae</taxon>
        <taxon>Nonomuraea</taxon>
    </lineage>
</organism>
<evidence type="ECO:0000313" key="6">
    <source>
        <dbReference type="Proteomes" id="UP000824681"/>
    </source>
</evidence>